<protein>
    <recommendedName>
        <fullName evidence="9">Porphobilinogen deaminase</fullName>
        <shortName evidence="9">PBG</shortName>
        <ecNumber evidence="9">2.5.1.61</ecNumber>
    </recommendedName>
    <alternativeName>
        <fullName evidence="9">Hydroxymethylbilane synthase</fullName>
        <shortName evidence="9">HMBS</shortName>
    </alternativeName>
    <alternativeName>
        <fullName evidence="9">Pre-uroporphyrinogen synthase</fullName>
    </alternativeName>
</protein>
<reference evidence="12 13" key="1">
    <citation type="submission" date="2023-04" db="EMBL/GenBank/DDBJ databases">
        <authorList>
            <person name="Hsu D."/>
        </authorList>
    </citation>
    <scope>NUCLEOTIDE SEQUENCE [LARGE SCALE GENOMIC DNA]</scope>
    <source>
        <strain evidence="12 13">MK1</strain>
    </source>
</reference>
<comment type="pathway">
    <text evidence="3">Porphyrin-containing compound metabolism; chlorophyll biosynthesis.</text>
</comment>
<dbReference type="HAMAP" id="MF_00260">
    <property type="entry name" value="Porphobil_deam"/>
    <property type="match status" value="1"/>
</dbReference>
<dbReference type="PRINTS" id="PR00151">
    <property type="entry name" value="PORPHBDMNASE"/>
</dbReference>
<evidence type="ECO:0000313" key="12">
    <source>
        <dbReference type="EMBL" id="WRO22540.1"/>
    </source>
</evidence>
<evidence type="ECO:0000256" key="9">
    <source>
        <dbReference type="HAMAP-Rule" id="MF_00260"/>
    </source>
</evidence>
<comment type="catalytic activity">
    <reaction evidence="8 9">
        <text>4 porphobilinogen + H2O = hydroxymethylbilane + 4 NH4(+)</text>
        <dbReference type="Rhea" id="RHEA:13185"/>
        <dbReference type="ChEBI" id="CHEBI:15377"/>
        <dbReference type="ChEBI" id="CHEBI:28938"/>
        <dbReference type="ChEBI" id="CHEBI:57845"/>
        <dbReference type="ChEBI" id="CHEBI:58126"/>
        <dbReference type="EC" id="2.5.1.61"/>
    </reaction>
</comment>
<dbReference type="FunFam" id="3.30.160.40:FF:000002">
    <property type="entry name" value="Porphobilinogen deaminase"/>
    <property type="match status" value="1"/>
</dbReference>
<evidence type="ECO:0000259" key="11">
    <source>
        <dbReference type="Pfam" id="PF03900"/>
    </source>
</evidence>
<dbReference type="FunFam" id="3.40.190.10:FF:000005">
    <property type="entry name" value="Porphobilinogen deaminase"/>
    <property type="match status" value="1"/>
</dbReference>
<evidence type="ECO:0000256" key="4">
    <source>
        <dbReference type="ARBA" id="ARBA00005638"/>
    </source>
</evidence>
<dbReference type="InterPro" id="IPR036803">
    <property type="entry name" value="Porphobilinogen_deaminase_C_sf"/>
</dbReference>
<dbReference type="NCBIfam" id="TIGR00212">
    <property type="entry name" value="hemC"/>
    <property type="match status" value="1"/>
</dbReference>
<evidence type="ECO:0000256" key="5">
    <source>
        <dbReference type="ARBA" id="ARBA00011245"/>
    </source>
</evidence>
<keyword evidence="6 9" id="KW-0808">Transferase</keyword>
<dbReference type="GO" id="GO:0005737">
    <property type="term" value="C:cytoplasm"/>
    <property type="evidence" value="ECO:0007669"/>
    <property type="project" value="UniProtKB-UniRule"/>
</dbReference>
<evidence type="ECO:0000256" key="8">
    <source>
        <dbReference type="ARBA" id="ARBA00048169"/>
    </source>
</evidence>
<dbReference type="AlphaFoldDB" id="A0AAU0UNN2"/>
<dbReference type="EC" id="2.5.1.61" evidence="9"/>
<evidence type="ECO:0000256" key="1">
    <source>
        <dbReference type="ARBA" id="ARBA00002869"/>
    </source>
</evidence>
<feature type="modified residue" description="S-(dipyrrolylmethanemethyl)cysteine" evidence="9">
    <location>
        <position position="241"/>
    </location>
</feature>
<comment type="subunit">
    <text evidence="5 9">Monomer.</text>
</comment>
<evidence type="ECO:0000256" key="2">
    <source>
        <dbReference type="ARBA" id="ARBA00004735"/>
    </source>
</evidence>
<dbReference type="FunFam" id="3.40.190.10:FF:000004">
    <property type="entry name" value="Porphobilinogen deaminase"/>
    <property type="match status" value="1"/>
</dbReference>
<dbReference type="SUPFAM" id="SSF53850">
    <property type="entry name" value="Periplasmic binding protein-like II"/>
    <property type="match status" value="1"/>
</dbReference>
<organism evidence="12 13">
    <name type="scientific">Metallumcola ferriviriculae</name>
    <dbReference type="NCBI Taxonomy" id="3039180"/>
    <lineage>
        <taxon>Bacteria</taxon>
        <taxon>Bacillati</taxon>
        <taxon>Bacillota</taxon>
        <taxon>Clostridia</taxon>
        <taxon>Neomoorellales</taxon>
        <taxon>Desulfitibacteraceae</taxon>
        <taxon>Metallumcola</taxon>
    </lineage>
</organism>
<comment type="function">
    <text evidence="1 9">Tetrapolymerization of the monopyrrole PBG into the hydroxymethylbilane pre-uroporphyrinogen in several discrete steps.</text>
</comment>
<dbReference type="InterPro" id="IPR022417">
    <property type="entry name" value="Porphobilin_deaminase_N"/>
</dbReference>
<proteinExistence type="inferred from homology"/>
<accession>A0AAU0UNN2</accession>
<comment type="pathway">
    <text evidence="2">Porphyrin-containing compound metabolism; protoporphyrin-IX biosynthesis; coproporphyrinogen-III from 5-aminolevulinate: step 2/4.</text>
</comment>
<feature type="domain" description="Porphobilinogen deaminase N-terminal" evidence="10">
    <location>
        <begin position="5"/>
        <end position="212"/>
    </location>
</feature>
<evidence type="ECO:0000313" key="13">
    <source>
        <dbReference type="Proteomes" id="UP001329915"/>
    </source>
</evidence>
<dbReference type="Pfam" id="PF03900">
    <property type="entry name" value="Porphobil_deamC"/>
    <property type="match status" value="1"/>
</dbReference>
<comment type="similarity">
    <text evidence="4 9">Belongs to the HMBS family.</text>
</comment>
<dbReference type="PROSITE" id="PS00533">
    <property type="entry name" value="PORPHOBILINOGEN_DEAM"/>
    <property type="match status" value="1"/>
</dbReference>
<evidence type="ECO:0000256" key="3">
    <source>
        <dbReference type="ARBA" id="ARBA00005173"/>
    </source>
</evidence>
<dbReference type="PANTHER" id="PTHR11557">
    <property type="entry name" value="PORPHOBILINOGEN DEAMINASE"/>
    <property type="match status" value="1"/>
</dbReference>
<comment type="miscellaneous">
    <text evidence="9">The porphobilinogen subunits are added to the dipyrromethane group.</text>
</comment>
<dbReference type="CDD" id="cd13646">
    <property type="entry name" value="PBP2_EcHMBS_like"/>
    <property type="match status" value="1"/>
</dbReference>
<dbReference type="InterPro" id="IPR022418">
    <property type="entry name" value="Porphobilinogen_deaminase_C"/>
</dbReference>
<dbReference type="KEGG" id="dbc:MFMK1_002374"/>
<dbReference type="InterPro" id="IPR022419">
    <property type="entry name" value="Porphobilin_deaminase_cofac_BS"/>
</dbReference>
<evidence type="ECO:0000256" key="7">
    <source>
        <dbReference type="ARBA" id="ARBA00023244"/>
    </source>
</evidence>
<gene>
    <name evidence="9 12" type="primary">hemC</name>
    <name evidence="12" type="ORF">MFMK1_002374</name>
</gene>
<dbReference type="EMBL" id="CP121694">
    <property type="protein sequence ID" value="WRO22540.1"/>
    <property type="molecule type" value="Genomic_DNA"/>
</dbReference>
<dbReference type="RefSeq" id="WP_366921950.1">
    <property type="nucleotide sequence ID" value="NZ_CP121694.1"/>
</dbReference>
<evidence type="ECO:0000259" key="10">
    <source>
        <dbReference type="Pfam" id="PF01379"/>
    </source>
</evidence>
<dbReference type="Proteomes" id="UP001329915">
    <property type="component" value="Chromosome"/>
</dbReference>
<evidence type="ECO:0000256" key="6">
    <source>
        <dbReference type="ARBA" id="ARBA00022679"/>
    </source>
</evidence>
<keyword evidence="7 9" id="KW-0627">Porphyrin biosynthesis</keyword>
<dbReference type="GO" id="GO:0004418">
    <property type="term" value="F:hydroxymethylbilane synthase activity"/>
    <property type="evidence" value="ECO:0007669"/>
    <property type="project" value="UniProtKB-UniRule"/>
</dbReference>
<comment type="cofactor">
    <cofactor evidence="9">
        <name>dipyrromethane</name>
        <dbReference type="ChEBI" id="CHEBI:60342"/>
    </cofactor>
    <text evidence="9">Binds 1 dipyrromethane group covalently.</text>
</comment>
<dbReference type="Gene3D" id="3.40.190.10">
    <property type="entry name" value="Periplasmic binding protein-like II"/>
    <property type="match status" value="2"/>
</dbReference>
<dbReference type="Gene3D" id="3.30.160.40">
    <property type="entry name" value="Porphobilinogen deaminase, C-terminal domain"/>
    <property type="match status" value="1"/>
</dbReference>
<dbReference type="GO" id="GO:0006782">
    <property type="term" value="P:protoporphyrinogen IX biosynthetic process"/>
    <property type="evidence" value="ECO:0007669"/>
    <property type="project" value="UniProtKB-UniRule"/>
</dbReference>
<feature type="domain" description="Porphobilinogen deaminase C-terminal" evidence="11">
    <location>
        <begin position="225"/>
        <end position="294"/>
    </location>
</feature>
<name>A0AAU0UNN2_9FIRM</name>
<dbReference type="SUPFAM" id="SSF54782">
    <property type="entry name" value="Porphobilinogen deaminase (hydroxymethylbilane synthase), C-terminal domain"/>
    <property type="match status" value="1"/>
</dbReference>
<dbReference type="InterPro" id="IPR000860">
    <property type="entry name" value="HemC"/>
</dbReference>
<dbReference type="PANTHER" id="PTHR11557:SF0">
    <property type="entry name" value="PORPHOBILINOGEN DEAMINASE"/>
    <property type="match status" value="1"/>
</dbReference>
<dbReference type="Pfam" id="PF01379">
    <property type="entry name" value="Porphobil_deam"/>
    <property type="match status" value="1"/>
</dbReference>
<keyword evidence="13" id="KW-1185">Reference proteome</keyword>
<sequence length="312" mass="34378">MTREIIIGTRDSALALWQTNWVKDKLQRLYPDYKISVKSVKTQGDKILDVALAKIGDKGLFTKELEVAMLAGEIDMAVHSMKDLPTALPEGLAIGAICERFDPRDVVVSHKGYQLADLPEGARVATSSLRRRAQLLKYRPDLTIEDVRGNLNTRMRKLEEQDFDALILAAAGVERMGWAERIEEKIAYDIILPAVGQGSIGIELRRNDVELKQIVVAINHRQSQLAILAERAMLRKLEGGCQIPIGALALVEGDTVTLEGLVASLDGTELLRDQVAGDADQAEQLGIQLADKLLARGAKKILEAVRRETEEA</sequence>
<dbReference type="PIRSF" id="PIRSF001438">
    <property type="entry name" value="4pyrrol_synth_OHMeBilane_synth"/>
    <property type="match status" value="1"/>
</dbReference>